<sequence>MTPEEKINKAIKECYKALEHLEQDNKRMTIGTLDIVEERIQAARWMVINMIEDEEGEF</sequence>
<name>A0A3T0KTG3_9BACI</name>
<dbReference type="KEGG" id="pasa:BAOM_3009"/>
<gene>
    <name evidence="1" type="ORF">BAOM_3009</name>
</gene>
<proteinExistence type="predicted"/>
<dbReference type="EMBL" id="CP026095">
    <property type="protein sequence ID" value="AZV43618.1"/>
    <property type="molecule type" value="Genomic_DNA"/>
</dbReference>
<reference evidence="1 2" key="1">
    <citation type="submission" date="2018-01" db="EMBL/GenBank/DDBJ databases">
        <title>Bacillus asahii Genome sequencing and assembly.</title>
        <authorList>
            <person name="Jiang H."/>
            <person name="Feng Y."/>
            <person name="Zhao F."/>
            <person name="Lin X."/>
        </authorList>
    </citation>
    <scope>NUCLEOTIDE SEQUENCE [LARGE SCALE GENOMIC DNA]</scope>
    <source>
        <strain evidence="1 2">OM18</strain>
    </source>
</reference>
<dbReference type="RefSeq" id="WP_164853229.1">
    <property type="nucleotide sequence ID" value="NZ_CP026095.1"/>
</dbReference>
<dbReference type="AlphaFoldDB" id="A0A3T0KTG3"/>
<protein>
    <submittedName>
        <fullName evidence="1">Uncharacterized protein</fullName>
    </submittedName>
</protein>
<evidence type="ECO:0000313" key="1">
    <source>
        <dbReference type="EMBL" id="AZV43618.1"/>
    </source>
</evidence>
<organism evidence="1 2">
    <name type="scientific">Peribacillus asahii</name>
    <dbReference type="NCBI Taxonomy" id="228899"/>
    <lineage>
        <taxon>Bacteria</taxon>
        <taxon>Bacillati</taxon>
        <taxon>Bacillota</taxon>
        <taxon>Bacilli</taxon>
        <taxon>Bacillales</taxon>
        <taxon>Bacillaceae</taxon>
        <taxon>Peribacillus</taxon>
    </lineage>
</organism>
<dbReference type="Proteomes" id="UP000283095">
    <property type="component" value="Chromosome"/>
</dbReference>
<accession>A0A3T0KTG3</accession>
<evidence type="ECO:0000313" key="2">
    <source>
        <dbReference type="Proteomes" id="UP000283095"/>
    </source>
</evidence>